<feature type="transmembrane region" description="Helical" evidence="6">
    <location>
        <begin position="230"/>
        <end position="259"/>
    </location>
</feature>
<gene>
    <name evidence="7" type="ORF">NOCA2220180</name>
</gene>
<evidence type="ECO:0000313" key="7">
    <source>
        <dbReference type="EMBL" id="CUR54989.1"/>
    </source>
</evidence>
<feature type="transmembrane region" description="Helical" evidence="6">
    <location>
        <begin position="12"/>
        <end position="33"/>
    </location>
</feature>
<reference evidence="7" key="1">
    <citation type="submission" date="2015-08" db="EMBL/GenBank/DDBJ databases">
        <authorList>
            <person name="Babu N.S."/>
            <person name="Beckwith C.J."/>
            <person name="Beseler K.G."/>
            <person name="Brison A."/>
            <person name="Carone J.V."/>
            <person name="Caskin T.P."/>
            <person name="Diamond M."/>
            <person name="Durham M.E."/>
            <person name="Foxe J.M."/>
            <person name="Go M."/>
            <person name="Henderson B.A."/>
            <person name="Jones I.B."/>
            <person name="McGettigan J.A."/>
            <person name="Micheletti S.J."/>
            <person name="Nasrallah M.E."/>
            <person name="Ortiz D."/>
            <person name="Piller C.R."/>
            <person name="Privatt S.R."/>
            <person name="Schneider S.L."/>
            <person name="Sharp S."/>
            <person name="Smith T.C."/>
            <person name="Stanton J.D."/>
            <person name="Ullery H.E."/>
            <person name="Wilson R.J."/>
            <person name="Serrano M.G."/>
            <person name="Buck G."/>
            <person name="Lee V."/>
            <person name="Wang Y."/>
            <person name="Carvalho R."/>
            <person name="Voegtly L."/>
            <person name="Shi R."/>
            <person name="Duckworth R."/>
            <person name="Johnson A."/>
            <person name="Loviza R."/>
            <person name="Walstead R."/>
            <person name="Shah Z."/>
            <person name="Kiflezghi M."/>
            <person name="Wade K."/>
            <person name="Ball S.L."/>
            <person name="Bradley K.W."/>
            <person name="Asai D.J."/>
            <person name="Bowman C.A."/>
            <person name="Russell D.A."/>
            <person name="Pope W.H."/>
            <person name="Jacobs-Sera D."/>
            <person name="Hendrix R.W."/>
            <person name="Hatfull G.F."/>
        </authorList>
    </citation>
    <scope>NUCLEOTIDE SEQUENCE</scope>
</reference>
<feature type="transmembrane region" description="Helical" evidence="6">
    <location>
        <begin position="67"/>
        <end position="92"/>
    </location>
</feature>
<feature type="transmembrane region" description="Helical" evidence="6">
    <location>
        <begin position="266"/>
        <end position="285"/>
    </location>
</feature>
<keyword evidence="3 6" id="KW-0812">Transmembrane</keyword>
<dbReference type="AlphaFoldDB" id="A0A2P2BZ08"/>
<evidence type="ECO:0000256" key="4">
    <source>
        <dbReference type="ARBA" id="ARBA00022989"/>
    </source>
</evidence>
<feature type="transmembrane region" description="Helical" evidence="6">
    <location>
        <begin position="305"/>
        <end position="331"/>
    </location>
</feature>
<sequence length="354" mass="37084">MNVPAGAKGLPTLPRTTTLLVGAAALFFIIAGLRSASGIVGPGMLALALTIVFHPMRAALDKRLPTWAASVVVLVAAYVLIVLMTLALVVSVGRLAVLIPSYAPQISDLVDDVGHWLADRGVGTDQVDAVVGAMDVGKVVDVATKLLSSILAIFTNLFFIITLLLFLAFDAAHVSRLADGARAHRPELVEALEHFAQGTRSYLGVSAIFGLIVAVIDTAVLAAMGVPGAFVWGVLAFVTNFIPNIGFVIGVIPPAVIGLLEGGPGLMIWVIVVYSLINLVIQSVIQPRYVGNAVGLSTTLTFMSLVFWAWVLGPLGALLAVPMSLLFKAILVEADPGSRWMEPLISGKPAEDPA</sequence>
<evidence type="ECO:0000256" key="2">
    <source>
        <dbReference type="ARBA" id="ARBA00009773"/>
    </source>
</evidence>
<dbReference type="GO" id="GO:0016020">
    <property type="term" value="C:membrane"/>
    <property type="evidence" value="ECO:0007669"/>
    <property type="project" value="UniProtKB-SubCell"/>
</dbReference>
<protein>
    <recommendedName>
        <fullName evidence="8">Permease</fullName>
    </recommendedName>
</protein>
<feature type="transmembrane region" description="Helical" evidence="6">
    <location>
        <begin position="202"/>
        <end position="224"/>
    </location>
</feature>
<keyword evidence="5 6" id="KW-0472">Membrane</keyword>
<comment type="similarity">
    <text evidence="2">Belongs to the autoinducer-2 exporter (AI-2E) (TC 2.A.86) family.</text>
</comment>
<accession>A0A2P2BZ08</accession>
<evidence type="ECO:0000256" key="5">
    <source>
        <dbReference type="ARBA" id="ARBA00023136"/>
    </source>
</evidence>
<evidence type="ECO:0000256" key="1">
    <source>
        <dbReference type="ARBA" id="ARBA00004141"/>
    </source>
</evidence>
<dbReference type="GO" id="GO:0055085">
    <property type="term" value="P:transmembrane transport"/>
    <property type="evidence" value="ECO:0007669"/>
    <property type="project" value="TreeGrafter"/>
</dbReference>
<dbReference type="Pfam" id="PF01594">
    <property type="entry name" value="AI-2E_transport"/>
    <property type="match status" value="1"/>
</dbReference>
<keyword evidence="4 6" id="KW-1133">Transmembrane helix</keyword>
<evidence type="ECO:0000256" key="3">
    <source>
        <dbReference type="ARBA" id="ARBA00022692"/>
    </source>
</evidence>
<evidence type="ECO:0000256" key="6">
    <source>
        <dbReference type="SAM" id="Phobius"/>
    </source>
</evidence>
<dbReference type="PANTHER" id="PTHR21716:SF64">
    <property type="entry name" value="AI-2 TRANSPORT PROTEIN TQSA"/>
    <property type="match status" value="1"/>
</dbReference>
<organism evidence="7">
    <name type="scientific">metagenome</name>
    <dbReference type="NCBI Taxonomy" id="256318"/>
    <lineage>
        <taxon>unclassified sequences</taxon>
        <taxon>metagenomes</taxon>
    </lineage>
</organism>
<dbReference type="PANTHER" id="PTHR21716">
    <property type="entry name" value="TRANSMEMBRANE PROTEIN"/>
    <property type="match status" value="1"/>
</dbReference>
<feature type="transmembrane region" description="Helical" evidence="6">
    <location>
        <begin position="39"/>
        <end position="60"/>
    </location>
</feature>
<feature type="transmembrane region" description="Helical" evidence="6">
    <location>
        <begin position="146"/>
        <end position="169"/>
    </location>
</feature>
<evidence type="ECO:0008006" key="8">
    <source>
        <dbReference type="Google" id="ProtNLM"/>
    </source>
</evidence>
<proteinExistence type="inferred from homology"/>
<dbReference type="EMBL" id="CZKA01000015">
    <property type="protein sequence ID" value="CUR54989.1"/>
    <property type="molecule type" value="Genomic_DNA"/>
</dbReference>
<comment type="subcellular location">
    <subcellularLocation>
        <location evidence="1">Membrane</location>
        <topology evidence="1">Multi-pass membrane protein</topology>
    </subcellularLocation>
</comment>
<name>A0A2P2BZ08_9ZZZZ</name>
<dbReference type="InterPro" id="IPR002549">
    <property type="entry name" value="AI-2E-like"/>
</dbReference>